<proteinExistence type="predicted"/>
<dbReference type="Gene3D" id="3.10.450.50">
    <property type="match status" value="1"/>
</dbReference>
<feature type="chain" id="PRO_5045623407" evidence="1">
    <location>
        <begin position="22"/>
        <end position="150"/>
    </location>
</feature>
<dbReference type="SUPFAM" id="SSF54427">
    <property type="entry name" value="NTF2-like"/>
    <property type="match status" value="1"/>
</dbReference>
<sequence length="150" mass="17880">MCRVMIFALLAVFPFTISANATHDRERIHRAVLDYIESQHKVRPDMMKRSLDNKLAKRTYWQAKDGSEFIMETNFDTMLKVAEAYNKNGNKFPSSPRVDIQIMDIDRRVASVKLTVDEWMDYLHLYKDKNKKWKIINVLWQYHDAKKHKS</sequence>
<reference evidence="2 3" key="1">
    <citation type="submission" date="2022-05" db="EMBL/GenBank/DDBJ databases">
        <title>Microbulbifer sp. nov., isolated from sponge.</title>
        <authorList>
            <person name="Gao L."/>
        </authorList>
    </citation>
    <scope>NUCLEOTIDE SEQUENCE [LARGE SCALE GENOMIC DNA]</scope>
    <source>
        <strain evidence="2 3">MI-G</strain>
    </source>
</reference>
<dbReference type="InterPro" id="IPR032710">
    <property type="entry name" value="NTF2-like_dom_sf"/>
</dbReference>
<evidence type="ECO:0000313" key="3">
    <source>
        <dbReference type="Proteomes" id="UP001321520"/>
    </source>
</evidence>
<keyword evidence="3" id="KW-1185">Reference proteome</keyword>
<protein>
    <submittedName>
        <fullName evidence="2">Nuclear transport factor 2 family protein</fullName>
    </submittedName>
</protein>
<gene>
    <name evidence="2" type="ORF">M8T91_11675</name>
</gene>
<evidence type="ECO:0000256" key="1">
    <source>
        <dbReference type="SAM" id="SignalP"/>
    </source>
</evidence>
<name>A0ABY9E7Z5_9GAMM</name>
<evidence type="ECO:0000313" key="2">
    <source>
        <dbReference type="EMBL" id="WKD48580.1"/>
    </source>
</evidence>
<feature type="signal peptide" evidence="1">
    <location>
        <begin position="1"/>
        <end position="21"/>
    </location>
</feature>
<dbReference type="RefSeq" id="WP_301414344.1">
    <property type="nucleotide sequence ID" value="NZ_CP098023.1"/>
</dbReference>
<keyword evidence="1" id="KW-0732">Signal</keyword>
<dbReference type="Proteomes" id="UP001321520">
    <property type="component" value="Chromosome"/>
</dbReference>
<organism evidence="2 3">
    <name type="scientific">Microbulbifer spongiae</name>
    <dbReference type="NCBI Taxonomy" id="2944933"/>
    <lineage>
        <taxon>Bacteria</taxon>
        <taxon>Pseudomonadati</taxon>
        <taxon>Pseudomonadota</taxon>
        <taxon>Gammaproteobacteria</taxon>
        <taxon>Cellvibrionales</taxon>
        <taxon>Microbulbiferaceae</taxon>
        <taxon>Microbulbifer</taxon>
    </lineage>
</organism>
<dbReference type="EMBL" id="CP098023">
    <property type="protein sequence ID" value="WKD48580.1"/>
    <property type="molecule type" value="Genomic_DNA"/>
</dbReference>
<accession>A0ABY9E7Z5</accession>